<dbReference type="RefSeq" id="WP_072894788.1">
    <property type="nucleotide sequence ID" value="NZ_FQWZ01000002.1"/>
</dbReference>
<sequence length="334" mass="36047">MLRLADAGTARAIVAGLLLLSSLGVDAGDTAAARTAAPQDTVTAPGAALSAEAAAATPFSWTVQRTPDLAAAEQDATRAPVVHQLVGSVHLLPSSAYPLPPGLDQAYARTSALVLETDLAALQEPAFQQQFLQRAQAPGGLRAIVEPALYQRLQQRTAALALPDGYCDAFRAWFCALSLELFELQQAGVDGDFGLDQHYFQRALRDQRSVRWLEEPGQQLALFTTMSDVQSQQFLAATLQGLGEDGADPNELLRQWRLNDQPAMARNVVDLKRRYPDVYDRLLAARNRAWLARLDAMLGESRPLLIVVGAAHLVGPDSVPALLAAQGWIVTPQR</sequence>
<organism evidence="2 3">
    <name type="scientific">Hydrocarboniphaga daqingensis</name>
    <dbReference type="NCBI Taxonomy" id="490188"/>
    <lineage>
        <taxon>Bacteria</taxon>
        <taxon>Pseudomonadati</taxon>
        <taxon>Pseudomonadota</taxon>
        <taxon>Gammaproteobacteria</taxon>
        <taxon>Nevskiales</taxon>
        <taxon>Nevskiaceae</taxon>
        <taxon>Hydrocarboniphaga</taxon>
    </lineage>
</organism>
<accession>A0A1M5LN80</accession>
<dbReference type="PANTHER" id="PTHR40590:SF1">
    <property type="entry name" value="CYTOPLASMIC PROTEIN"/>
    <property type="match status" value="1"/>
</dbReference>
<dbReference type="EMBL" id="FQWZ01000002">
    <property type="protein sequence ID" value="SHG66544.1"/>
    <property type="molecule type" value="Genomic_DNA"/>
</dbReference>
<gene>
    <name evidence="2" type="ORF">SAMN04488068_1003</name>
</gene>
<dbReference type="OrthoDB" id="357294at2"/>
<dbReference type="CDD" id="cd14789">
    <property type="entry name" value="Tiki"/>
    <property type="match status" value="1"/>
</dbReference>
<name>A0A1M5LN80_9GAMM</name>
<feature type="signal peptide" evidence="1">
    <location>
        <begin position="1"/>
        <end position="27"/>
    </location>
</feature>
<evidence type="ECO:0000313" key="2">
    <source>
        <dbReference type="EMBL" id="SHG66544.1"/>
    </source>
</evidence>
<dbReference type="AlphaFoldDB" id="A0A1M5LN80"/>
<dbReference type="PANTHER" id="PTHR40590">
    <property type="entry name" value="CYTOPLASMIC PROTEIN-RELATED"/>
    <property type="match status" value="1"/>
</dbReference>
<evidence type="ECO:0000256" key="1">
    <source>
        <dbReference type="SAM" id="SignalP"/>
    </source>
</evidence>
<dbReference type="Pfam" id="PF01963">
    <property type="entry name" value="TraB_PrgY_gumN"/>
    <property type="match status" value="1"/>
</dbReference>
<dbReference type="STRING" id="490188.SAMN04488068_1003"/>
<keyword evidence="1" id="KW-0732">Signal</keyword>
<reference evidence="2 3" key="1">
    <citation type="submission" date="2016-11" db="EMBL/GenBank/DDBJ databases">
        <authorList>
            <person name="Jaros S."/>
            <person name="Januszkiewicz K."/>
            <person name="Wedrychowicz H."/>
        </authorList>
    </citation>
    <scope>NUCLEOTIDE SEQUENCE [LARGE SCALE GENOMIC DNA]</scope>
    <source>
        <strain evidence="2 3">CGMCC 1.7049</strain>
    </source>
</reference>
<dbReference type="InterPro" id="IPR002816">
    <property type="entry name" value="TraB/PrgY/GumN_fam"/>
</dbReference>
<dbReference type="InterPro" id="IPR047111">
    <property type="entry name" value="YbaP-like"/>
</dbReference>
<protein>
    <recommendedName>
        <fullName evidence="4">TraB family protein</fullName>
    </recommendedName>
</protein>
<feature type="chain" id="PRO_5013042087" description="TraB family protein" evidence="1">
    <location>
        <begin position="28"/>
        <end position="334"/>
    </location>
</feature>
<evidence type="ECO:0000313" key="3">
    <source>
        <dbReference type="Proteomes" id="UP000199758"/>
    </source>
</evidence>
<evidence type="ECO:0008006" key="4">
    <source>
        <dbReference type="Google" id="ProtNLM"/>
    </source>
</evidence>
<keyword evidence="3" id="KW-1185">Reference proteome</keyword>
<proteinExistence type="predicted"/>
<dbReference type="Proteomes" id="UP000199758">
    <property type="component" value="Unassembled WGS sequence"/>
</dbReference>